<protein>
    <recommendedName>
        <fullName evidence="1">HTH cro/C1-type domain-containing protein</fullName>
    </recommendedName>
</protein>
<dbReference type="PROSITE" id="PS50943">
    <property type="entry name" value="HTH_CROC1"/>
    <property type="match status" value="1"/>
</dbReference>
<accession>A0A4P5ZQW8</accession>
<proteinExistence type="predicted"/>
<comment type="caution">
    <text evidence="2">The sequence shown here is derived from an EMBL/GenBank/DDBJ whole genome shotgun (WGS) entry which is preliminary data.</text>
</comment>
<dbReference type="RefSeq" id="WP_026785338.1">
    <property type="nucleotide sequence ID" value="NZ_BJCD01000065.1"/>
</dbReference>
<dbReference type="InterPro" id="IPR001387">
    <property type="entry name" value="Cro/C1-type_HTH"/>
</dbReference>
<dbReference type="Proteomes" id="UP000299794">
    <property type="component" value="Unassembled WGS sequence"/>
</dbReference>
<dbReference type="Gene3D" id="1.10.260.40">
    <property type="entry name" value="lambda repressor-like DNA-binding domains"/>
    <property type="match status" value="1"/>
</dbReference>
<dbReference type="EMBL" id="BJCD01000065">
    <property type="protein sequence ID" value="GDZ95752.1"/>
    <property type="molecule type" value="Genomic_DNA"/>
</dbReference>
<dbReference type="InterPro" id="IPR010982">
    <property type="entry name" value="Lambda_DNA-bd_dom_sf"/>
</dbReference>
<dbReference type="SUPFAM" id="SSF47413">
    <property type="entry name" value="lambda repressor-like DNA-binding domains"/>
    <property type="match status" value="1"/>
</dbReference>
<sequence>MNNQYIGSNFDTFLEEEGILSEVEAIAIKRVIAYQIQEAMNQAGLSKSEMAKRMNTSRSSLQRLLDPKNSSLNLQTITKAALVLGKKLKVEFVLESNSDRGLS</sequence>
<dbReference type="GO" id="GO:0003677">
    <property type="term" value="F:DNA binding"/>
    <property type="evidence" value="ECO:0007669"/>
    <property type="project" value="InterPro"/>
</dbReference>
<organism evidence="2 3">
    <name type="scientific">Planktothrix agardhii CCAP 1459/11A</name>
    <dbReference type="NCBI Taxonomy" id="282420"/>
    <lineage>
        <taxon>Bacteria</taxon>
        <taxon>Bacillati</taxon>
        <taxon>Cyanobacteriota</taxon>
        <taxon>Cyanophyceae</taxon>
        <taxon>Oscillatoriophycideae</taxon>
        <taxon>Oscillatoriales</taxon>
        <taxon>Microcoleaceae</taxon>
        <taxon>Planktothrix</taxon>
    </lineage>
</organism>
<reference evidence="3" key="1">
    <citation type="submission" date="2019-02" db="EMBL/GenBank/DDBJ databases">
        <title>Draft genome sequence of Planktothrix agardhii NIES-905.</title>
        <authorList>
            <person name="Yamaguchi H."/>
            <person name="Suzuki S."/>
            <person name="Kawachi M."/>
        </authorList>
    </citation>
    <scope>NUCLEOTIDE SEQUENCE [LARGE SCALE GENOMIC DNA]</scope>
    <source>
        <strain evidence="3">CCAP 1459/11A</strain>
    </source>
</reference>
<gene>
    <name evidence="2" type="ORF">PA905_41820</name>
</gene>
<feature type="domain" description="HTH cro/C1-type" evidence="1">
    <location>
        <begin position="36"/>
        <end position="92"/>
    </location>
</feature>
<dbReference type="SMART" id="SM00530">
    <property type="entry name" value="HTH_XRE"/>
    <property type="match status" value="1"/>
</dbReference>
<evidence type="ECO:0000313" key="3">
    <source>
        <dbReference type="Proteomes" id="UP000299794"/>
    </source>
</evidence>
<evidence type="ECO:0000313" key="2">
    <source>
        <dbReference type="EMBL" id="GDZ95752.1"/>
    </source>
</evidence>
<evidence type="ECO:0000259" key="1">
    <source>
        <dbReference type="PROSITE" id="PS50943"/>
    </source>
</evidence>
<dbReference type="AlphaFoldDB" id="A0A4P5ZQW8"/>
<name>A0A4P5ZQW8_PLAAG</name>